<dbReference type="GO" id="GO:0003735">
    <property type="term" value="F:structural constituent of ribosome"/>
    <property type="evidence" value="ECO:0007669"/>
    <property type="project" value="TreeGrafter"/>
</dbReference>
<dbReference type="InterPro" id="IPR037027">
    <property type="entry name" value="YqgF/RNaseH-like_dom_sf"/>
</dbReference>
<evidence type="ECO:0000313" key="4">
    <source>
        <dbReference type="Proteomes" id="UP000198611"/>
    </source>
</evidence>
<dbReference type="FunFam" id="2.40.50.140:FF:000051">
    <property type="entry name" value="RNA-binding transcriptional accessory protein"/>
    <property type="match status" value="1"/>
</dbReference>
<dbReference type="STRING" id="1123397.SAMN05660831_01353"/>
<dbReference type="SUPFAM" id="SSF53098">
    <property type="entry name" value="Ribonuclease H-like"/>
    <property type="match status" value="1"/>
</dbReference>
<dbReference type="FunFam" id="3.30.420.140:FF:000001">
    <property type="entry name" value="RNA-binding transcriptional accessory protein"/>
    <property type="match status" value="1"/>
</dbReference>
<dbReference type="InterPro" id="IPR003029">
    <property type="entry name" value="S1_domain"/>
</dbReference>
<dbReference type="InterPro" id="IPR023323">
    <property type="entry name" value="Tex-like_dom_sf"/>
</dbReference>
<dbReference type="Gene3D" id="3.30.420.140">
    <property type="entry name" value="YqgF/RNase H-like domain"/>
    <property type="match status" value="1"/>
</dbReference>
<keyword evidence="4" id="KW-1185">Reference proteome</keyword>
<dbReference type="InterPro" id="IPR012337">
    <property type="entry name" value="RNaseH-like_sf"/>
</dbReference>
<dbReference type="InterPro" id="IPR023319">
    <property type="entry name" value="Tex-like_HTH_dom_sf"/>
</dbReference>
<dbReference type="AlphaFoldDB" id="A0A1I1QXA9"/>
<dbReference type="PROSITE" id="PS50126">
    <property type="entry name" value="S1"/>
    <property type="match status" value="1"/>
</dbReference>
<dbReference type="InterPro" id="IPR018974">
    <property type="entry name" value="Tex-like_N"/>
</dbReference>
<dbReference type="GO" id="GO:0005829">
    <property type="term" value="C:cytosol"/>
    <property type="evidence" value="ECO:0007669"/>
    <property type="project" value="TreeGrafter"/>
</dbReference>
<dbReference type="GO" id="GO:0003729">
    <property type="term" value="F:mRNA binding"/>
    <property type="evidence" value="ECO:0007669"/>
    <property type="project" value="UniProtKB-ARBA"/>
</dbReference>
<feature type="region of interest" description="Disordered" evidence="1">
    <location>
        <begin position="721"/>
        <end position="763"/>
    </location>
</feature>
<dbReference type="GO" id="GO:0006412">
    <property type="term" value="P:translation"/>
    <property type="evidence" value="ECO:0007669"/>
    <property type="project" value="TreeGrafter"/>
</dbReference>
<dbReference type="EMBL" id="FOMJ01000003">
    <property type="protein sequence ID" value="SFD26771.1"/>
    <property type="molecule type" value="Genomic_DNA"/>
</dbReference>
<dbReference type="PANTHER" id="PTHR10724:SF10">
    <property type="entry name" value="S1 RNA-BINDING DOMAIN-CONTAINING PROTEIN 1"/>
    <property type="match status" value="1"/>
</dbReference>
<dbReference type="PANTHER" id="PTHR10724">
    <property type="entry name" value="30S RIBOSOMAL PROTEIN S1"/>
    <property type="match status" value="1"/>
</dbReference>
<dbReference type="RefSeq" id="WP_093427994.1">
    <property type="nucleotide sequence ID" value="NZ_FOMJ01000003.1"/>
</dbReference>
<dbReference type="Gene3D" id="1.10.3500.10">
    <property type="entry name" value="Tex N-terminal region-like"/>
    <property type="match status" value="1"/>
</dbReference>
<sequence>MARRIIETIADELDVSARQVSAAVELLDGGATVPFVARYRKEATGGLDDTQLRRLNERLSQLRELEKRRESILASLEEQGVTTPSLLAAIRAAETRTRLEDLYRPYARKKRTKAQVAKEAGLGPLADQLLEAPDEADPETLAVDYLNAEAGFGDAATVLAGARDILVQRMADDADLAARLRDEMDKRGQVVPSAGEEAERDTRFTDYIDRPERVRDLPAHRILALLRGREAGALRLALVHERDIDAPDGSPDHCEAIIAAHWGLGHATGPCAPWLRQTVRRAWRVKIASRVETEIFRQLREKAEEEAVRVFATNLRNLLLAPPAGARPVLALDPGLRTGTKVAVLDAAGGVAATTTIYPHAPQKQWEASLQTLADLVAEHGVALVAVGNGTAARETEQLADELAGRCRGLTRVMVSEDGASVYSASEQAARELPELDVSLRGAVSIGRRLQDPLAELVKIEPGHIGVGQYQHDVSQSRLAATLEGVVEDCVNAVGVDVNTASPALLSRVSGLGPSLAEAVVAHRTEKGPFRSRKELQSVSRLGPVAFEQAAGFLRIRDGEEPLDASAVHPEAYPVVERLLARLGRGVNDVMGDADALRRLDPRQFTDERFGVPTVTDILAELEKPGRDPRGDFRTARFREDVTRPSDLTPGMAVEGVVTNVTDFGAFVDIGVHQDGLVHISKLAKEFVRDPHAVVKVGDVVSAHVLEVDLERGRIGLSLCGPEAEKGAEGPAKERRGRKQKPPKEEKPRGAMAAALAALRDRN</sequence>
<accession>A0A1I1QXA9</accession>
<feature type="compositionally biased region" description="Basic and acidic residues" evidence="1">
    <location>
        <begin position="723"/>
        <end position="734"/>
    </location>
</feature>
<dbReference type="OrthoDB" id="9804714at2"/>
<dbReference type="SMART" id="SM00732">
    <property type="entry name" value="YqgFc"/>
    <property type="match status" value="1"/>
</dbReference>
<dbReference type="InterPro" id="IPR006641">
    <property type="entry name" value="YqgF/RNaseH-like_dom"/>
</dbReference>
<dbReference type="Pfam" id="PF16921">
    <property type="entry name" value="Tex_YqgF"/>
    <property type="match status" value="1"/>
</dbReference>
<dbReference type="InterPro" id="IPR041692">
    <property type="entry name" value="HHH_9"/>
</dbReference>
<name>A0A1I1QXA9_9GAMM</name>
<dbReference type="InterPro" id="IPR012340">
    <property type="entry name" value="NA-bd_OB-fold"/>
</dbReference>
<dbReference type="Pfam" id="PF17674">
    <property type="entry name" value="HHH_9"/>
    <property type="match status" value="1"/>
</dbReference>
<dbReference type="SMART" id="SM00316">
    <property type="entry name" value="S1"/>
    <property type="match status" value="1"/>
</dbReference>
<evidence type="ECO:0000259" key="2">
    <source>
        <dbReference type="PROSITE" id="PS50126"/>
    </source>
</evidence>
<dbReference type="GO" id="GO:0006139">
    <property type="term" value="P:nucleobase-containing compound metabolic process"/>
    <property type="evidence" value="ECO:0007669"/>
    <property type="project" value="InterPro"/>
</dbReference>
<dbReference type="Pfam" id="PF00575">
    <property type="entry name" value="S1"/>
    <property type="match status" value="1"/>
</dbReference>
<dbReference type="InterPro" id="IPR044146">
    <property type="entry name" value="S1_Tex"/>
</dbReference>
<organism evidence="3 4">
    <name type="scientific">Thiohalospira halophila DSM 15071</name>
    <dbReference type="NCBI Taxonomy" id="1123397"/>
    <lineage>
        <taxon>Bacteria</taxon>
        <taxon>Pseudomonadati</taxon>
        <taxon>Pseudomonadota</taxon>
        <taxon>Gammaproteobacteria</taxon>
        <taxon>Thiohalospirales</taxon>
        <taxon>Thiohalospiraceae</taxon>
        <taxon>Thiohalospira</taxon>
    </lineage>
</organism>
<dbReference type="Pfam" id="PF12836">
    <property type="entry name" value="HHH_3"/>
    <property type="match status" value="1"/>
</dbReference>
<feature type="domain" description="S1 motif" evidence="2">
    <location>
        <begin position="651"/>
        <end position="720"/>
    </location>
</feature>
<dbReference type="InterPro" id="IPR055179">
    <property type="entry name" value="Tex-like_central_region"/>
</dbReference>
<evidence type="ECO:0000313" key="3">
    <source>
        <dbReference type="EMBL" id="SFD26771.1"/>
    </source>
</evidence>
<dbReference type="Pfam" id="PF22706">
    <property type="entry name" value="Tex_central_region"/>
    <property type="match status" value="1"/>
</dbReference>
<dbReference type="Gene3D" id="2.40.50.140">
    <property type="entry name" value="Nucleic acid-binding proteins"/>
    <property type="match status" value="1"/>
</dbReference>
<dbReference type="Proteomes" id="UP000198611">
    <property type="component" value="Unassembled WGS sequence"/>
</dbReference>
<dbReference type="SUPFAM" id="SSF47781">
    <property type="entry name" value="RuvA domain 2-like"/>
    <property type="match status" value="2"/>
</dbReference>
<evidence type="ECO:0000256" key="1">
    <source>
        <dbReference type="SAM" id="MobiDB-lite"/>
    </source>
</evidence>
<reference evidence="3 4" key="1">
    <citation type="submission" date="2016-10" db="EMBL/GenBank/DDBJ databases">
        <authorList>
            <person name="de Groot N.N."/>
        </authorList>
    </citation>
    <scope>NUCLEOTIDE SEQUENCE [LARGE SCALE GENOMIC DNA]</scope>
    <source>
        <strain evidence="3 4">HL3</strain>
    </source>
</reference>
<dbReference type="Gene3D" id="1.10.10.650">
    <property type="entry name" value="RuvA domain 2-like"/>
    <property type="match status" value="1"/>
</dbReference>
<dbReference type="InterPro" id="IPR010994">
    <property type="entry name" value="RuvA_2-like"/>
</dbReference>
<dbReference type="InterPro" id="IPR050437">
    <property type="entry name" value="Ribos_protein_bS1-like"/>
</dbReference>
<feature type="compositionally biased region" description="Low complexity" evidence="1">
    <location>
        <begin position="750"/>
        <end position="763"/>
    </location>
</feature>
<dbReference type="SUPFAM" id="SSF158832">
    <property type="entry name" value="Tex N-terminal region-like"/>
    <property type="match status" value="1"/>
</dbReference>
<dbReference type="Gene3D" id="1.10.150.310">
    <property type="entry name" value="Tex RuvX-like domain-like"/>
    <property type="match status" value="1"/>
</dbReference>
<dbReference type="SUPFAM" id="SSF50249">
    <property type="entry name" value="Nucleic acid-binding proteins"/>
    <property type="match status" value="1"/>
</dbReference>
<dbReference type="InterPro" id="IPR032639">
    <property type="entry name" value="Tex_YqgF"/>
</dbReference>
<dbReference type="CDD" id="cd05685">
    <property type="entry name" value="S1_Tex"/>
    <property type="match status" value="1"/>
</dbReference>
<dbReference type="FunFam" id="1.10.10.650:FF:000001">
    <property type="entry name" value="S1 RNA-binding domain 1"/>
    <property type="match status" value="1"/>
</dbReference>
<gene>
    <name evidence="3" type="ORF">SAMN05660831_01353</name>
</gene>
<dbReference type="Pfam" id="PF09371">
    <property type="entry name" value="Tex_N"/>
    <property type="match status" value="1"/>
</dbReference>
<dbReference type="FunFam" id="1.10.150.310:FF:000001">
    <property type="entry name" value="RNA-binding transcriptional accessory protein"/>
    <property type="match status" value="1"/>
</dbReference>
<protein>
    <recommendedName>
        <fullName evidence="2">S1 motif domain-containing protein</fullName>
    </recommendedName>
</protein>
<proteinExistence type="predicted"/>